<organism evidence="1 2">
    <name type="scientific">Batillaria attramentaria</name>
    <dbReference type="NCBI Taxonomy" id="370345"/>
    <lineage>
        <taxon>Eukaryota</taxon>
        <taxon>Metazoa</taxon>
        <taxon>Spiralia</taxon>
        <taxon>Lophotrochozoa</taxon>
        <taxon>Mollusca</taxon>
        <taxon>Gastropoda</taxon>
        <taxon>Caenogastropoda</taxon>
        <taxon>Sorbeoconcha</taxon>
        <taxon>Cerithioidea</taxon>
        <taxon>Batillariidae</taxon>
        <taxon>Batillaria</taxon>
    </lineage>
</organism>
<dbReference type="Proteomes" id="UP001519460">
    <property type="component" value="Unassembled WGS sequence"/>
</dbReference>
<dbReference type="AlphaFoldDB" id="A0ABD0LEW7"/>
<evidence type="ECO:0000313" key="2">
    <source>
        <dbReference type="Proteomes" id="UP001519460"/>
    </source>
</evidence>
<comment type="caution">
    <text evidence="1">The sequence shown here is derived from an EMBL/GenBank/DDBJ whole genome shotgun (WGS) entry which is preliminary data.</text>
</comment>
<sequence>MSKLRIGRIRCQAVKSPGLWKGKRGKMEIGDGAGVNGYAFGLPYEESQCKLLRGSGKPGKKENIASTLIPPIPNSHSSLCIFCRQAGKFLIALAIEGSPAARTRVQRREP</sequence>
<feature type="non-terminal residue" evidence="1">
    <location>
        <position position="110"/>
    </location>
</feature>
<gene>
    <name evidence="1" type="ORF">BaRGS_00010834</name>
</gene>
<proteinExistence type="predicted"/>
<accession>A0ABD0LEW7</accession>
<keyword evidence="2" id="KW-1185">Reference proteome</keyword>
<reference evidence="1 2" key="1">
    <citation type="journal article" date="2023" name="Sci. Data">
        <title>Genome assembly of the Korean intertidal mud-creeper Batillaria attramentaria.</title>
        <authorList>
            <person name="Patra A.K."/>
            <person name="Ho P.T."/>
            <person name="Jun S."/>
            <person name="Lee S.J."/>
            <person name="Kim Y."/>
            <person name="Won Y.J."/>
        </authorList>
    </citation>
    <scope>NUCLEOTIDE SEQUENCE [LARGE SCALE GENOMIC DNA]</scope>
    <source>
        <strain evidence="1">Wonlab-2016</strain>
    </source>
</reference>
<name>A0ABD0LEW7_9CAEN</name>
<evidence type="ECO:0000313" key="1">
    <source>
        <dbReference type="EMBL" id="KAK7497963.1"/>
    </source>
</evidence>
<protein>
    <submittedName>
        <fullName evidence="1">Uncharacterized protein</fullName>
    </submittedName>
</protein>
<dbReference type="EMBL" id="JACVVK020000054">
    <property type="protein sequence ID" value="KAK7497963.1"/>
    <property type="molecule type" value="Genomic_DNA"/>
</dbReference>